<keyword evidence="2 5" id="KW-0812">Transmembrane</keyword>
<evidence type="ECO:0000313" key="7">
    <source>
        <dbReference type="EMBL" id="BCN29129.1"/>
    </source>
</evidence>
<keyword evidence="4 5" id="KW-0472">Membrane</keyword>
<dbReference type="EMBL" id="AP024169">
    <property type="protein sequence ID" value="BCN29129.1"/>
    <property type="molecule type" value="Genomic_DNA"/>
</dbReference>
<evidence type="ECO:0000256" key="3">
    <source>
        <dbReference type="ARBA" id="ARBA00022989"/>
    </source>
</evidence>
<dbReference type="Gene3D" id="2.40.50.140">
    <property type="entry name" value="Nucleic acid-binding proteins"/>
    <property type="match status" value="1"/>
</dbReference>
<organism evidence="7 8">
    <name type="scientific">Anaeromicropila herbilytica</name>
    <dbReference type="NCBI Taxonomy" id="2785025"/>
    <lineage>
        <taxon>Bacteria</taxon>
        <taxon>Bacillati</taxon>
        <taxon>Bacillota</taxon>
        <taxon>Clostridia</taxon>
        <taxon>Lachnospirales</taxon>
        <taxon>Lachnospiraceae</taxon>
        <taxon>Anaeromicropila</taxon>
    </lineage>
</organism>
<comment type="subcellular location">
    <subcellularLocation>
        <location evidence="1">Membrane</location>
        <topology evidence="1">Multi-pass membrane protein</topology>
    </subcellularLocation>
</comment>
<dbReference type="PANTHER" id="PTHR33507">
    <property type="entry name" value="INNER MEMBRANE PROTEIN YBBJ"/>
    <property type="match status" value="1"/>
</dbReference>
<evidence type="ECO:0000256" key="2">
    <source>
        <dbReference type="ARBA" id="ARBA00022692"/>
    </source>
</evidence>
<reference evidence="7 8" key="1">
    <citation type="submission" date="2020-11" db="EMBL/GenBank/DDBJ databases">
        <title>Draft genome sequencing of a Lachnospiraceae strain isolated from anoxic soil subjected to BSD treatment.</title>
        <authorList>
            <person name="Uek A."/>
            <person name="Tonouchi A."/>
        </authorList>
    </citation>
    <scope>NUCLEOTIDE SEQUENCE [LARGE SCALE GENOMIC DNA]</scope>
    <source>
        <strain evidence="7 8">TB5</strain>
    </source>
</reference>
<dbReference type="GO" id="GO:0005886">
    <property type="term" value="C:plasma membrane"/>
    <property type="evidence" value="ECO:0007669"/>
    <property type="project" value="TreeGrafter"/>
</dbReference>
<keyword evidence="8" id="KW-1185">Reference proteome</keyword>
<dbReference type="RefSeq" id="WP_271714424.1">
    <property type="nucleotide sequence ID" value="NZ_AP024169.1"/>
</dbReference>
<protein>
    <recommendedName>
        <fullName evidence="6">NfeD-like C-terminal domain-containing protein</fullName>
    </recommendedName>
</protein>
<dbReference type="InterPro" id="IPR012340">
    <property type="entry name" value="NA-bd_OB-fold"/>
</dbReference>
<name>A0A7R7EI50_9FIRM</name>
<dbReference type="Pfam" id="PF01957">
    <property type="entry name" value="NfeD"/>
    <property type="match status" value="1"/>
</dbReference>
<dbReference type="Proteomes" id="UP000595897">
    <property type="component" value="Chromosome"/>
</dbReference>
<feature type="transmembrane region" description="Helical" evidence="5">
    <location>
        <begin position="31"/>
        <end position="50"/>
    </location>
</feature>
<dbReference type="InterPro" id="IPR052165">
    <property type="entry name" value="Membrane_assoc_protease"/>
</dbReference>
<dbReference type="KEGG" id="ahb:bsdtb5_04240"/>
<evidence type="ECO:0000256" key="5">
    <source>
        <dbReference type="SAM" id="Phobius"/>
    </source>
</evidence>
<evidence type="ECO:0000259" key="6">
    <source>
        <dbReference type="Pfam" id="PF01957"/>
    </source>
</evidence>
<evidence type="ECO:0000313" key="8">
    <source>
        <dbReference type="Proteomes" id="UP000595897"/>
    </source>
</evidence>
<gene>
    <name evidence="7" type="ORF">bsdtb5_04240</name>
</gene>
<dbReference type="PANTHER" id="PTHR33507:SF3">
    <property type="entry name" value="INNER MEMBRANE PROTEIN YBBJ"/>
    <property type="match status" value="1"/>
</dbReference>
<accession>A0A7R7EI50</accession>
<proteinExistence type="predicted"/>
<sequence length="163" mass="17166">MGAIDGVFLIALVLFITGFVLVGIEMIVPGISAPGIIGSICLLVGVFLVSHSILEGAIITIIILALLGIMLAIILALLSKGKLKSPIILKDEQNKDKGYISSSDLNYLLGKQGLAVTDLRPTGTGVFDGIEFDVISEGKYIPKDTKLAIYKVVGSKLIVKAIT</sequence>
<feature type="domain" description="NfeD-like C-terminal" evidence="6">
    <location>
        <begin position="108"/>
        <end position="160"/>
    </location>
</feature>
<dbReference type="AlphaFoldDB" id="A0A7R7EI50"/>
<dbReference type="InterPro" id="IPR002810">
    <property type="entry name" value="NfeD-like_C"/>
</dbReference>
<evidence type="ECO:0000256" key="4">
    <source>
        <dbReference type="ARBA" id="ARBA00023136"/>
    </source>
</evidence>
<keyword evidence="3 5" id="KW-1133">Transmembrane helix</keyword>
<evidence type="ECO:0000256" key="1">
    <source>
        <dbReference type="ARBA" id="ARBA00004141"/>
    </source>
</evidence>
<feature type="transmembrane region" description="Helical" evidence="5">
    <location>
        <begin position="56"/>
        <end position="78"/>
    </location>
</feature>
<feature type="transmembrane region" description="Helical" evidence="5">
    <location>
        <begin position="6"/>
        <end position="24"/>
    </location>
</feature>